<gene>
    <name evidence="3" type="ORF">EA655_05815</name>
</gene>
<evidence type="ECO:0000313" key="4">
    <source>
        <dbReference type="Proteomes" id="UP000294164"/>
    </source>
</evidence>
<evidence type="ECO:0000313" key="3">
    <source>
        <dbReference type="EMBL" id="TAA45694.1"/>
    </source>
</evidence>
<comment type="caution">
    <text evidence="3">The sequence shown here is derived from an EMBL/GenBank/DDBJ whole genome shotgun (WGS) entry which is preliminary data.</text>
</comment>
<dbReference type="AlphaFoldDB" id="A0A4Q8M7J7"/>
<evidence type="ECO:0000256" key="2">
    <source>
        <dbReference type="SAM" id="SignalP"/>
    </source>
</evidence>
<keyword evidence="1" id="KW-0472">Membrane</keyword>
<name>A0A4Q8M7J7_9GAMM</name>
<keyword evidence="1" id="KW-1133">Transmembrane helix</keyword>
<evidence type="ECO:0000256" key="1">
    <source>
        <dbReference type="SAM" id="Phobius"/>
    </source>
</evidence>
<organism evidence="3 4">
    <name type="scientific">Pseudoxanthomonas winnipegensis</name>
    <dbReference type="NCBI Taxonomy" id="2480810"/>
    <lineage>
        <taxon>Bacteria</taxon>
        <taxon>Pseudomonadati</taxon>
        <taxon>Pseudomonadota</taxon>
        <taxon>Gammaproteobacteria</taxon>
        <taxon>Lysobacterales</taxon>
        <taxon>Lysobacteraceae</taxon>
        <taxon>Pseudoxanthomonas</taxon>
    </lineage>
</organism>
<sequence>MNKQNKLVSMEMAATCKTLLKAAILVGAVLALPAFAAGNDGYDETADSVCGFFGSVNNILTIASIAVVTIAVIFAGYQIAFAHKRIGDVAPILIGGLLIGAAGQIAAMVMPKNENSSKCMTTGATASMIVLPVEQVR</sequence>
<dbReference type="InterPro" id="IPR007039">
    <property type="entry name" value="TrbC/VirB2"/>
</dbReference>
<feature type="chain" id="PRO_5020337928" evidence="2">
    <location>
        <begin position="37"/>
        <end position="137"/>
    </location>
</feature>
<dbReference type="Proteomes" id="UP000294164">
    <property type="component" value="Unassembled WGS sequence"/>
</dbReference>
<keyword evidence="1" id="KW-0812">Transmembrane</keyword>
<dbReference type="RefSeq" id="WP_130533785.1">
    <property type="nucleotide sequence ID" value="NZ_SHMG01000002.1"/>
</dbReference>
<accession>A0A4Q8M7J7</accession>
<reference evidence="3 4" key="1">
    <citation type="submission" date="2019-02" db="EMBL/GenBank/DDBJ databases">
        <title>WGS of Pseudoxanthomonas species novum from clinical isolates.</title>
        <authorList>
            <person name="Bernier A.-M."/>
            <person name="Bernard K."/>
            <person name="Vachon A."/>
        </authorList>
    </citation>
    <scope>NUCLEOTIDE SEQUENCE [LARGE SCALE GENOMIC DNA]</scope>
    <source>
        <strain evidence="3 4">NML130969</strain>
    </source>
</reference>
<feature type="transmembrane region" description="Helical" evidence="1">
    <location>
        <begin position="89"/>
        <end position="110"/>
    </location>
</feature>
<feature type="signal peptide" evidence="2">
    <location>
        <begin position="1"/>
        <end position="36"/>
    </location>
</feature>
<protein>
    <submittedName>
        <fullName evidence="3">Type VI secretion protein</fullName>
    </submittedName>
</protein>
<proteinExistence type="predicted"/>
<dbReference type="OrthoDB" id="8913400at2"/>
<feature type="transmembrane region" description="Helical" evidence="1">
    <location>
        <begin position="52"/>
        <end position="77"/>
    </location>
</feature>
<dbReference type="Pfam" id="PF04956">
    <property type="entry name" value="TrbC"/>
    <property type="match status" value="1"/>
</dbReference>
<dbReference type="EMBL" id="SHMG01000002">
    <property type="protein sequence ID" value="TAA45694.1"/>
    <property type="molecule type" value="Genomic_DNA"/>
</dbReference>
<keyword evidence="2" id="KW-0732">Signal</keyword>